<evidence type="ECO:0000256" key="1">
    <source>
        <dbReference type="SAM" id="Phobius"/>
    </source>
</evidence>
<keyword evidence="3" id="KW-1185">Reference proteome</keyword>
<dbReference type="GO" id="GO:0016746">
    <property type="term" value="F:acyltransferase activity"/>
    <property type="evidence" value="ECO:0007669"/>
    <property type="project" value="UniProtKB-KW"/>
</dbReference>
<dbReference type="InterPro" id="IPR007434">
    <property type="entry name" value="FemAB-like"/>
</dbReference>
<dbReference type="SUPFAM" id="SSF55729">
    <property type="entry name" value="Acyl-CoA N-acyltransferases (Nat)"/>
    <property type="match status" value="1"/>
</dbReference>
<feature type="transmembrane region" description="Helical" evidence="1">
    <location>
        <begin position="265"/>
        <end position="284"/>
    </location>
</feature>
<evidence type="ECO:0000313" key="3">
    <source>
        <dbReference type="Proteomes" id="UP000236919"/>
    </source>
</evidence>
<proteinExistence type="predicted"/>
<keyword evidence="1" id="KW-0812">Transmembrane</keyword>
<keyword evidence="2" id="KW-0808">Transferase</keyword>
<dbReference type="Proteomes" id="UP000236919">
    <property type="component" value="Unassembled WGS sequence"/>
</dbReference>
<dbReference type="RefSeq" id="WP_103718331.1">
    <property type="nucleotide sequence ID" value="NZ_PQFZ01000006.1"/>
</dbReference>
<dbReference type="EMBL" id="PQFZ01000006">
    <property type="protein sequence ID" value="POR51724.1"/>
    <property type="molecule type" value="Genomic_DNA"/>
</dbReference>
<keyword evidence="1" id="KW-0472">Membrane</keyword>
<name>A0A2S4MAJ7_9HYPH</name>
<organism evidence="2 3">
    <name type="scientific">Bosea psychrotolerans</name>
    <dbReference type="NCBI Taxonomy" id="1871628"/>
    <lineage>
        <taxon>Bacteria</taxon>
        <taxon>Pseudomonadati</taxon>
        <taxon>Pseudomonadota</taxon>
        <taxon>Alphaproteobacteria</taxon>
        <taxon>Hyphomicrobiales</taxon>
        <taxon>Boseaceae</taxon>
        <taxon>Bosea</taxon>
    </lineage>
</organism>
<comment type="caution">
    <text evidence="2">The sequence shown here is derived from an EMBL/GenBank/DDBJ whole genome shotgun (WGS) entry which is preliminary data.</text>
</comment>
<dbReference type="OrthoDB" id="3034222at2"/>
<keyword evidence="2" id="KW-0012">Acyltransferase</keyword>
<dbReference type="Pfam" id="PF04339">
    <property type="entry name" value="FemAB_like"/>
    <property type="match status" value="1"/>
</dbReference>
<reference evidence="2 3" key="1">
    <citation type="submission" date="2018-01" db="EMBL/GenBank/DDBJ databases">
        <title>Genomic Encyclopedia of Type Strains, Phase III (KMG-III): the genomes of soil and plant-associated and newly described type strains.</title>
        <authorList>
            <person name="Whitman W."/>
        </authorList>
    </citation>
    <scope>NUCLEOTIDE SEQUENCE [LARGE SCALE GENOMIC DNA]</scope>
    <source>
        <strain evidence="2 3">1131</strain>
    </source>
</reference>
<gene>
    <name evidence="2" type="ORF">CYD53_1064</name>
</gene>
<dbReference type="Gene3D" id="3.40.630.30">
    <property type="match status" value="1"/>
</dbReference>
<dbReference type="AlphaFoldDB" id="A0A2S4MAJ7"/>
<dbReference type="InterPro" id="IPR016181">
    <property type="entry name" value="Acyl_CoA_acyltransferase"/>
</dbReference>
<keyword evidence="1" id="KW-1133">Transmembrane helix</keyword>
<evidence type="ECO:0000313" key="2">
    <source>
        <dbReference type="EMBL" id="POR51724.1"/>
    </source>
</evidence>
<accession>A0A2S4MAJ7</accession>
<protein>
    <submittedName>
        <fullName evidence="2">Putative N-acyltransferase</fullName>
    </submittedName>
</protein>
<sequence>MNTLRTHIASRVAEIRADAWDACFPGEAENHAYYTACETAALASGAELVTSAASIERDGETIAVAPFFLIDYRLDTPLQGPLRALGDYLFRHAPRLVSLRVLCVGSPYAERCHIGLSPALDAQERQQARLALREAIDAHGRNEGVHIIAWKDLAPDDAEAFEDILKSDGFIRLGSLPVAVLDLPFASEADYLAALSAATRKDIRRKLAKAGTVRIEMRHSIADIEAEIVALYESTRAQSGLDYGDLEKLPPGYFSGIAAALGERVLFVLYWVGTTLAAFNLLLIERERVIDKFLGMRYPLAREHNLYALSWMTNVRYCLAHGISRLQSGQTAYASKLRFGSRLVPSVVFFRHRQGVLNWALRAISPYIAFDRLDPDLKAHRLQQHAQVSP</sequence>